<dbReference type="Pfam" id="PF03781">
    <property type="entry name" value="FGE-sulfatase"/>
    <property type="match status" value="2"/>
</dbReference>
<dbReference type="Gene3D" id="3.90.1580.10">
    <property type="entry name" value="paralog of FGE (formylglycine-generating enzyme)"/>
    <property type="match status" value="2"/>
</dbReference>
<evidence type="ECO:0000313" key="5">
    <source>
        <dbReference type="Proteomes" id="UP000250928"/>
    </source>
</evidence>
<sequence length="408" mass="46286">MPPEIRSVISEMSNHTLLGRLSGLHQMMSDLLQALPEPAVRTTTHPALAPPAWYFGRAVYLETYWLREVIQGDAGMTARVREIFTPGALPEQEQWRRLPPREHLINWALELWDENLTRLANPRQLPQHPLREGDRHLHILLQEGGRLYEQMLMAMTERRLLADTPYQCRTPLTATAPQPDMTGVSQGHYRIGARDDPAAYDNEQPAQIIRLSSFQIDRRPVTNAHYLAFMQAGGYSESGFWEAPARIPEQPHPRHWRQDNHGGWYGVGLNGASDLIGSDPVMGVSQYEAQAYARWLDSLAGPFAGAVLQHEYQWEAAVRIQAIEYQGRVWEWCANPFHPYSDYLPSGYGEGRTGDFDQQLTSLRGASLHTQPSLRRISFRNRAPARANWLFAGFRLVYPPIAIGSGHA</sequence>
<dbReference type="Proteomes" id="UP000250928">
    <property type="component" value="Unassembled WGS sequence"/>
</dbReference>
<dbReference type="EMBL" id="MUIE01000427">
    <property type="protein sequence ID" value="OQX32439.1"/>
    <property type="molecule type" value="Genomic_DNA"/>
</dbReference>
<keyword evidence="4" id="KW-1185">Reference proteome</keyword>
<accession>A0A657PIN8</accession>
<dbReference type="EMBL" id="PQCO01000225">
    <property type="protein sequence ID" value="PUE00343.1"/>
    <property type="molecule type" value="Genomic_DNA"/>
</dbReference>
<comment type="caution">
    <text evidence="2">The sequence shown here is derived from an EMBL/GenBank/DDBJ whole genome shotgun (WGS) entry which is preliminary data.</text>
</comment>
<dbReference type="SUPFAM" id="SSF56436">
    <property type="entry name" value="C-type lectin-like"/>
    <property type="match status" value="1"/>
</dbReference>
<organism evidence="2 4">
    <name type="scientific">Candidatus Sedimenticola endophacoides</name>
    <dbReference type="NCBI Taxonomy" id="2548426"/>
    <lineage>
        <taxon>Bacteria</taxon>
        <taxon>Pseudomonadati</taxon>
        <taxon>Pseudomonadota</taxon>
        <taxon>Gammaproteobacteria</taxon>
        <taxon>Chromatiales</taxon>
        <taxon>Sedimenticolaceae</taxon>
        <taxon>Sedimenticola</taxon>
    </lineage>
</organism>
<evidence type="ECO:0000259" key="1">
    <source>
        <dbReference type="Pfam" id="PF03781"/>
    </source>
</evidence>
<reference evidence="2 4" key="1">
    <citation type="submission" date="2017-02" db="EMBL/GenBank/DDBJ databases">
        <title>Novel co-symbiosis in the unique lucinid bivalve Phacoides pectinatus.</title>
        <authorList>
            <person name="Lim S.J."/>
            <person name="Davis B.G."/>
            <person name="Gill D.E."/>
            <person name="Engel A.S."/>
            <person name="Anderson L.C."/>
            <person name="Campbell B.J."/>
        </authorList>
    </citation>
    <scope>NUCLEOTIDE SEQUENCE [LARGE SCALE GENOMIC DNA]</scope>
    <source>
        <strain evidence="2">LUC13016_P6</strain>
    </source>
</reference>
<feature type="domain" description="Sulfatase-modifying factor enzyme-like" evidence="1">
    <location>
        <begin position="179"/>
        <end position="320"/>
    </location>
</feature>
<evidence type="ECO:0000313" key="2">
    <source>
        <dbReference type="EMBL" id="OQX32439.1"/>
    </source>
</evidence>
<evidence type="ECO:0000313" key="3">
    <source>
        <dbReference type="EMBL" id="PUE00343.1"/>
    </source>
</evidence>
<dbReference type="Proteomes" id="UP000243361">
    <property type="component" value="Unassembled WGS sequence"/>
</dbReference>
<proteinExistence type="predicted"/>
<dbReference type="InterPro" id="IPR005532">
    <property type="entry name" value="SUMF_dom"/>
</dbReference>
<evidence type="ECO:0000313" key="4">
    <source>
        <dbReference type="Proteomes" id="UP000243361"/>
    </source>
</evidence>
<dbReference type="PANTHER" id="PTHR23150">
    <property type="entry name" value="SULFATASE MODIFYING FACTOR 1, 2"/>
    <property type="match status" value="1"/>
</dbReference>
<dbReference type="AlphaFoldDB" id="A0A657PIN8"/>
<reference evidence="3 5" key="2">
    <citation type="submission" date="2018-01" db="EMBL/GenBank/DDBJ databases">
        <title>Novel co-symbiosis in the lucinid bivalve Phacoides pectinatus.</title>
        <authorList>
            <person name="Lim S.J."/>
            <person name="Davis B.G."/>
            <person name="Gill D.E."/>
            <person name="Engel A.S."/>
            <person name="Anderson L.C."/>
            <person name="Campbell B.J."/>
        </authorList>
    </citation>
    <scope>NUCLEOTIDE SEQUENCE [LARGE SCALE GENOMIC DNA]</scope>
    <source>
        <strain evidence="3">N3_P5</strain>
    </source>
</reference>
<name>A0A657PIN8_9GAMM</name>
<feature type="domain" description="Sulfatase-modifying factor enzyme-like" evidence="1">
    <location>
        <begin position="326"/>
        <end position="397"/>
    </location>
</feature>
<gene>
    <name evidence="2" type="ORF">B0D84_06230</name>
    <name evidence="3" type="ORF">C3L24_09410</name>
</gene>
<dbReference type="InterPro" id="IPR016187">
    <property type="entry name" value="CTDL_fold"/>
</dbReference>
<dbReference type="InterPro" id="IPR042095">
    <property type="entry name" value="SUMF_sf"/>
</dbReference>
<dbReference type="InterPro" id="IPR051043">
    <property type="entry name" value="Sulfatase_Mod_Factor_Kinase"/>
</dbReference>
<protein>
    <recommendedName>
        <fullName evidence="1">Sulfatase-modifying factor enzyme-like domain-containing protein</fullName>
    </recommendedName>
</protein>